<dbReference type="Gene3D" id="3.90.1300.10">
    <property type="entry name" value="Amidase signature (AS) domain"/>
    <property type="match status" value="1"/>
</dbReference>
<proteinExistence type="inferred from homology"/>
<dbReference type="VEuPathDB" id="CryptoDB:Cvel_22694"/>
<dbReference type="InterPro" id="IPR036928">
    <property type="entry name" value="AS_sf"/>
</dbReference>
<dbReference type="InterPro" id="IPR023631">
    <property type="entry name" value="Amidase_dom"/>
</dbReference>
<dbReference type="SUPFAM" id="SSF75304">
    <property type="entry name" value="Amidase signature (AS) enzymes"/>
    <property type="match status" value="1"/>
</dbReference>
<gene>
    <name evidence="3" type="ORF">Cvel_22694</name>
</gene>
<reference evidence="3" key="1">
    <citation type="submission" date="2014-11" db="EMBL/GenBank/DDBJ databases">
        <authorList>
            <person name="Otto D Thomas"/>
            <person name="Naeem Raeece"/>
        </authorList>
    </citation>
    <scope>NUCLEOTIDE SEQUENCE</scope>
</reference>
<dbReference type="GO" id="GO:0003824">
    <property type="term" value="F:catalytic activity"/>
    <property type="evidence" value="ECO:0007669"/>
    <property type="project" value="InterPro"/>
</dbReference>
<dbReference type="Pfam" id="PF01425">
    <property type="entry name" value="Amidase"/>
    <property type="match status" value="1"/>
</dbReference>
<sequence length="487" mass="51585">MKSLSSLLNSLQRRQTTCVQIAEEVLLKAEQFKAYNHFTFLNGAALLNAAKLADKAWAVGEARALEGIPFGVKDNINTGDGTPTTGASPAYLSNIPKTSCALWSILSGAGALNAGKLNMHELAFGTTSINAHYGACASAADITRTAGGSSGGSGGVVGTGVVPVSLGTDTGGSIRIPAASNGVTGYRPSVGTWPQNYGLKMTHSRDSPGPLANCMEDILLLHEIVTGEKRPSPVSPKDVRLFVVRDYFFDDLCEETDSTMETAIGRLADAGFNVIDGKGQGVEEFPSNVPELISASSFPVMDYELPLLIEEYAKAHALDADEYSFAAVTKRMGSPDVRQICDRIAAHPVSPEAYAKAVASRDFLRSSVKGFMERNAIDALVFPTVPFVPHRIDDCRLEGDSPIQTITHRGRRVPQLTSSIRNTDLASNLDSPAVSLPCRRRGVPGDGSVTLPVGLELCGRPGSGRDSRLLAVAEAAERALGVAKRLD</sequence>
<dbReference type="AlphaFoldDB" id="A0A0G4GNN5"/>
<evidence type="ECO:0000256" key="1">
    <source>
        <dbReference type="ARBA" id="ARBA00009199"/>
    </source>
</evidence>
<dbReference type="PANTHER" id="PTHR11895:SF151">
    <property type="entry name" value="GLUTAMYL-TRNA(GLN) AMIDOTRANSFERASE SUBUNIT A"/>
    <property type="match status" value="1"/>
</dbReference>
<accession>A0A0G4GNN5</accession>
<dbReference type="PhylomeDB" id="A0A0G4GNN5"/>
<comment type="similarity">
    <text evidence="1">Belongs to the amidase family.</text>
</comment>
<evidence type="ECO:0000259" key="2">
    <source>
        <dbReference type="Pfam" id="PF01425"/>
    </source>
</evidence>
<dbReference type="EMBL" id="CDMZ01001392">
    <property type="protein sequence ID" value="CEM31913.1"/>
    <property type="molecule type" value="Genomic_DNA"/>
</dbReference>
<organism evidence="3">
    <name type="scientific">Chromera velia CCMP2878</name>
    <dbReference type="NCBI Taxonomy" id="1169474"/>
    <lineage>
        <taxon>Eukaryota</taxon>
        <taxon>Sar</taxon>
        <taxon>Alveolata</taxon>
        <taxon>Colpodellida</taxon>
        <taxon>Chromeraceae</taxon>
        <taxon>Chromera</taxon>
    </lineage>
</organism>
<name>A0A0G4GNN5_9ALVE</name>
<evidence type="ECO:0000313" key="3">
    <source>
        <dbReference type="EMBL" id="CEM31913.1"/>
    </source>
</evidence>
<protein>
    <recommendedName>
        <fullName evidence="2">Amidase domain-containing protein</fullName>
    </recommendedName>
</protein>
<feature type="domain" description="Amidase" evidence="2">
    <location>
        <begin position="23"/>
        <end position="463"/>
    </location>
</feature>
<dbReference type="PROSITE" id="PS00571">
    <property type="entry name" value="AMIDASES"/>
    <property type="match status" value="1"/>
</dbReference>
<dbReference type="InterPro" id="IPR000120">
    <property type="entry name" value="Amidase"/>
</dbReference>
<dbReference type="InterPro" id="IPR020556">
    <property type="entry name" value="Amidase_CS"/>
</dbReference>
<dbReference type="PANTHER" id="PTHR11895">
    <property type="entry name" value="TRANSAMIDASE"/>
    <property type="match status" value="1"/>
</dbReference>